<comment type="caution">
    <text evidence="1">The sequence shown here is derived from an EMBL/GenBank/DDBJ whole genome shotgun (WGS) entry which is preliminary data.</text>
</comment>
<reference evidence="2 4" key="2">
    <citation type="submission" date="2019-03" db="EMBL/GenBank/DDBJ databases">
        <title>Genomic Encyclopedia of Archaeal and Bacterial Type Strains, Phase II (KMG-II): from individual species to whole genera.</title>
        <authorList>
            <person name="Goeker M."/>
        </authorList>
    </citation>
    <scope>NUCLEOTIDE SEQUENCE [LARGE SCALE GENOMIC DNA]</scope>
    <source>
        <strain evidence="2 4">DSM 15235</strain>
    </source>
</reference>
<organism evidence="1 3">
    <name type="scientific">Chryseobacterium daecheongense</name>
    <dbReference type="NCBI Taxonomy" id="192389"/>
    <lineage>
        <taxon>Bacteria</taxon>
        <taxon>Pseudomonadati</taxon>
        <taxon>Bacteroidota</taxon>
        <taxon>Flavobacteriia</taxon>
        <taxon>Flavobacteriales</taxon>
        <taxon>Weeksellaceae</taxon>
        <taxon>Chryseobacterium group</taxon>
        <taxon>Chryseobacterium</taxon>
    </lineage>
</organism>
<sequence length="74" mass="8948">MLSEHQIKNSDYLIGCSKKEIIRLLGDGFNFYHDEVWTYELYRTWWGKKTILVVFFQNDTVYKKSIIKKYGKGY</sequence>
<dbReference type="EMBL" id="RJTX01000002">
    <property type="protein sequence ID" value="ROH97696.1"/>
    <property type="molecule type" value="Genomic_DNA"/>
</dbReference>
<keyword evidence="4" id="KW-1185">Reference proteome</keyword>
<dbReference type="RefSeq" id="WP_123262912.1">
    <property type="nucleotide sequence ID" value="NZ_RJTX01000002.1"/>
</dbReference>
<name>A0A3N0VY03_9FLAO</name>
<accession>A0A3N0VY03</accession>
<evidence type="ECO:0000313" key="4">
    <source>
        <dbReference type="Proteomes" id="UP000295709"/>
    </source>
</evidence>
<dbReference type="OrthoDB" id="1263809at2"/>
<evidence type="ECO:0000313" key="3">
    <source>
        <dbReference type="Proteomes" id="UP000269375"/>
    </source>
</evidence>
<dbReference type="Proteomes" id="UP000295709">
    <property type="component" value="Unassembled WGS sequence"/>
</dbReference>
<evidence type="ECO:0000313" key="1">
    <source>
        <dbReference type="EMBL" id="ROH97696.1"/>
    </source>
</evidence>
<proteinExistence type="predicted"/>
<dbReference type="AlphaFoldDB" id="A0A3N0VY03"/>
<evidence type="ECO:0000313" key="2">
    <source>
        <dbReference type="EMBL" id="TDX93144.1"/>
    </source>
</evidence>
<dbReference type="EMBL" id="SOQW01000002">
    <property type="protein sequence ID" value="TDX93144.1"/>
    <property type="molecule type" value="Genomic_DNA"/>
</dbReference>
<dbReference type="Proteomes" id="UP000269375">
    <property type="component" value="Unassembled WGS sequence"/>
</dbReference>
<protein>
    <submittedName>
        <fullName evidence="1">Uncharacterized protein</fullName>
    </submittedName>
</protein>
<reference evidence="1 3" key="1">
    <citation type="submission" date="2018-11" db="EMBL/GenBank/DDBJ databases">
        <title>Proposal to divide the Flavobacteriaceae and reorganize its genera based on Amino Acid Identity values calculated from whole genome sequences.</title>
        <authorList>
            <person name="Nicholson A.C."/>
            <person name="Gulvik C.A."/>
            <person name="Whitney A.M."/>
            <person name="Humrighouse B.W."/>
            <person name="Bell M."/>
            <person name="Holmes B."/>
            <person name="Steigerwalt A."/>
            <person name="Villarma A."/>
            <person name="Sheth M."/>
            <person name="Batra D."/>
            <person name="Pryor J."/>
            <person name="Bernardet J.-F."/>
            <person name="Hugo C."/>
            <person name="Kampfer P."/>
            <person name="Newman J."/>
            <person name="Mcquiston J.R."/>
        </authorList>
    </citation>
    <scope>NUCLEOTIDE SEQUENCE [LARGE SCALE GENOMIC DNA]</scope>
    <source>
        <strain evidence="1 3">DSM 15235</strain>
    </source>
</reference>
<gene>
    <name evidence="2" type="ORF">BCF50_2101</name>
    <name evidence="1" type="ORF">EGI05_09975</name>
</gene>